<dbReference type="Proteomes" id="UP000003460">
    <property type="component" value="Unassembled WGS sequence"/>
</dbReference>
<dbReference type="Gene3D" id="2.10.109.10">
    <property type="entry name" value="Umud Fragment, subunit A"/>
    <property type="match status" value="1"/>
</dbReference>
<keyword evidence="2" id="KW-1185">Reference proteome</keyword>
<sequence length="162" mass="18944">MQSITIPNEILIPQFKQLLDEGHTVRFRVRGISMRPFLEDQRDVVTLAPLSKAPEVGDAILAEVAPKHYVLHRVVRLQGDQITLQGDGNINYTESCIRKDVVGIVTEFYRKGRKTPDLASGRKWRYYSKIWLLLTPLRRYLLYAHRNIWLKIFPPQINKYDK</sequence>
<gene>
    <name evidence="1" type="ORF">GCWU000325_01822</name>
</gene>
<dbReference type="InterPro" id="IPR036286">
    <property type="entry name" value="LexA/Signal_pep-like_sf"/>
</dbReference>
<evidence type="ECO:0000313" key="2">
    <source>
        <dbReference type="Proteomes" id="UP000003460"/>
    </source>
</evidence>
<dbReference type="HOGENOM" id="CLU_126496_1_0_10"/>
<dbReference type="AlphaFoldDB" id="C9LHW8"/>
<dbReference type="RefSeq" id="WP_006255603.1">
    <property type="nucleotide sequence ID" value="NZ_GG700643.1"/>
</dbReference>
<organism evidence="1 2">
    <name type="scientific">Alloprevotella tannerae ATCC 51259</name>
    <dbReference type="NCBI Taxonomy" id="626522"/>
    <lineage>
        <taxon>Bacteria</taxon>
        <taxon>Pseudomonadati</taxon>
        <taxon>Bacteroidota</taxon>
        <taxon>Bacteroidia</taxon>
        <taxon>Bacteroidales</taxon>
        <taxon>Prevotellaceae</taxon>
        <taxon>Alloprevotella</taxon>
    </lineage>
</organism>
<proteinExistence type="predicted"/>
<comment type="caution">
    <text evidence="1">The sequence shown here is derived from an EMBL/GenBank/DDBJ whole genome shotgun (WGS) entry which is preliminary data.</text>
</comment>
<name>C9LHW8_9BACT</name>
<dbReference type="CDD" id="cd06462">
    <property type="entry name" value="Peptidase_S24_S26"/>
    <property type="match status" value="1"/>
</dbReference>
<evidence type="ECO:0000313" key="1">
    <source>
        <dbReference type="EMBL" id="EEX71084.1"/>
    </source>
</evidence>
<dbReference type="STRING" id="626522.GCWU000325_01822"/>
<dbReference type="GeneID" id="84576637"/>
<dbReference type="EMBL" id="ACIJ02000022">
    <property type="protein sequence ID" value="EEX71084.1"/>
    <property type="molecule type" value="Genomic_DNA"/>
</dbReference>
<reference evidence="1" key="1">
    <citation type="submission" date="2009-09" db="EMBL/GenBank/DDBJ databases">
        <authorList>
            <person name="Weinstock G."/>
            <person name="Sodergren E."/>
            <person name="Clifton S."/>
            <person name="Fulton L."/>
            <person name="Fulton B."/>
            <person name="Courtney L."/>
            <person name="Fronick C."/>
            <person name="Harrison M."/>
            <person name="Strong C."/>
            <person name="Farmer C."/>
            <person name="Delahaunty K."/>
            <person name="Markovic C."/>
            <person name="Hall O."/>
            <person name="Minx P."/>
            <person name="Tomlinson C."/>
            <person name="Mitreva M."/>
            <person name="Nelson J."/>
            <person name="Hou S."/>
            <person name="Wollam A."/>
            <person name="Pepin K.H."/>
            <person name="Johnson M."/>
            <person name="Bhonagiri V."/>
            <person name="Nash W.E."/>
            <person name="Warren W."/>
            <person name="Chinwalla A."/>
            <person name="Mardis E.R."/>
            <person name="Wilson R.K."/>
        </authorList>
    </citation>
    <scope>NUCLEOTIDE SEQUENCE [LARGE SCALE GENOMIC DNA]</scope>
    <source>
        <strain evidence="1">ATCC 51259</strain>
    </source>
</reference>
<dbReference type="SUPFAM" id="SSF51306">
    <property type="entry name" value="LexA/Signal peptidase"/>
    <property type="match status" value="1"/>
</dbReference>
<accession>C9LHW8</accession>
<protein>
    <submittedName>
        <fullName evidence="1">Peptidase S24-like protein</fullName>
    </submittedName>
</protein>
<dbReference type="eggNOG" id="COG0681">
    <property type="taxonomic scope" value="Bacteria"/>
</dbReference>